<feature type="compositionally biased region" description="Basic and acidic residues" evidence="1">
    <location>
        <begin position="81"/>
        <end position="90"/>
    </location>
</feature>
<dbReference type="Proteomes" id="UP000324748">
    <property type="component" value="Unassembled WGS sequence"/>
</dbReference>
<keyword evidence="3" id="KW-1185">Reference proteome</keyword>
<feature type="compositionally biased region" description="Polar residues" evidence="1">
    <location>
        <begin position="1"/>
        <end position="17"/>
    </location>
</feature>
<reference evidence="2 3" key="1">
    <citation type="submission" date="2019-05" db="EMBL/GenBank/DDBJ databases">
        <title>Emergence of the Ug99 lineage of the wheat stem rust pathogen through somatic hybridization.</title>
        <authorList>
            <person name="Li F."/>
            <person name="Upadhyaya N.M."/>
            <person name="Sperschneider J."/>
            <person name="Matny O."/>
            <person name="Nguyen-Phuc H."/>
            <person name="Mago R."/>
            <person name="Raley C."/>
            <person name="Miller M.E."/>
            <person name="Silverstein K.A.T."/>
            <person name="Henningsen E."/>
            <person name="Hirsch C.D."/>
            <person name="Visser B."/>
            <person name="Pretorius Z.A."/>
            <person name="Steffenson B.J."/>
            <person name="Schwessinger B."/>
            <person name="Dodds P.N."/>
            <person name="Figueroa M."/>
        </authorList>
    </citation>
    <scope>NUCLEOTIDE SEQUENCE [LARGE SCALE GENOMIC DNA]</scope>
    <source>
        <strain evidence="2">21-0</strain>
    </source>
</reference>
<proteinExistence type="predicted"/>
<dbReference type="EMBL" id="VSWC01000196">
    <property type="protein sequence ID" value="KAA1065849.1"/>
    <property type="molecule type" value="Genomic_DNA"/>
</dbReference>
<comment type="caution">
    <text evidence="2">The sequence shown here is derived from an EMBL/GenBank/DDBJ whole genome shotgun (WGS) entry which is preliminary data.</text>
</comment>
<evidence type="ECO:0000313" key="2">
    <source>
        <dbReference type="EMBL" id="KAA1065849.1"/>
    </source>
</evidence>
<evidence type="ECO:0000256" key="1">
    <source>
        <dbReference type="SAM" id="MobiDB-lite"/>
    </source>
</evidence>
<dbReference type="OrthoDB" id="10351186at2759"/>
<feature type="region of interest" description="Disordered" evidence="1">
    <location>
        <begin position="1"/>
        <end position="115"/>
    </location>
</feature>
<sequence>MSSQPTPSSMSNQSGNDPWNCRWTLRIASGTLDRAQEPLDAAQKTPSPPAAVGLIPRTSPRGPQTVQSHRIVVGQPQKAPETPRRPEVPQRSKALLQTLDANRSPREAWEPPATP</sequence>
<dbReference type="AlphaFoldDB" id="A0A5B0LNR4"/>
<organism evidence="2 3">
    <name type="scientific">Puccinia graminis f. sp. tritici</name>
    <dbReference type="NCBI Taxonomy" id="56615"/>
    <lineage>
        <taxon>Eukaryota</taxon>
        <taxon>Fungi</taxon>
        <taxon>Dikarya</taxon>
        <taxon>Basidiomycota</taxon>
        <taxon>Pucciniomycotina</taxon>
        <taxon>Pucciniomycetes</taxon>
        <taxon>Pucciniales</taxon>
        <taxon>Pucciniaceae</taxon>
        <taxon>Puccinia</taxon>
    </lineage>
</organism>
<name>A0A5B0LNR4_PUCGR</name>
<gene>
    <name evidence="2" type="ORF">PGT21_012847</name>
</gene>
<protein>
    <submittedName>
        <fullName evidence="2">Uncharacterized protein</fullName>
    </submittedName>
</protein>
<evidence type="ECO:0000313" key="3">
    <source>
        <dbReference type="Proteomes" id="UP000324748"/>
    </source>
</evidence>
<accession>A0A5B0LNR4</accession>